<evidence type="ECO:0000259" key="5">
    <source>
        <dbReference type="Pfam" id="PF17101"/>
    </source>
</evidence>
<keyword evidence="2" id="KW-0808">Transferase</keyword>
<dbReference type="Proteomes" id="UP001596470">
    <property type="component" value="Unassembled WGS sequence"/>
</dbReference>
<gene>
    <name evidence="8" type="ORF">ACFQS3_14575</name>
</gene>
<keyword evidence="9" id="KW-1185">Reference proteome</keyword>
<dbReference type="PANTHER" id="PTHR24045:SF0">
    <property type="entry name" value="N-ACETYLGLUCOSAMINE-1-PHOSPHOTRANSFERASE SUBUNITS ALPHA_BETA"/>
    <property type="match status" value="1"/>
</dbReference>
<comment type="caution">
    <text evidence="8">The sequence shown here is derived from an EMBL/GenBank/DDBJ whole genome shotgun (WGS) entry which is preliminary data.</text>
</comment>
<dbReference type="InterPro" id="IPR031357">
    <property type="entry name" value="Stealth_CR3"/>
</dbReference>
<evidence type="ECO:0000259" key="7">
    <source>
        <dbReference type="Pfam" id="PF17103"/>
    </source>
</evidence>
<dbReference type="Pfam" id="PF11380">
    <property type="entry name" value="Stealth_CR2"/>
    <property type="match status" value="1"/>
</dbReference>
<accession>A0ABW2DC29</accession>
<dbReference type="PANTHER" id="PTHR24045">
    <property type="match status" value="1"/>
</dbReference>
<protein>
    <submittedName>
        <fullName evidence="8">Stealth family protein</fullName>
    </submittedName>
</protein>
<dbReference type="EMBL" id="JBHSYS010000003">
    <property type="protein sequence ID" value="MFC6958426.1"/>
    <property type="molecule type" value="Genomic_DNA"/>
</dbReference>
<dbReference type="RefSeq" id="WP_382347099.1">
    <property type="nucleotide sequence ID" value="NZ_JBHMBP010000001.1"/>
</dbReference>
<evidence type="ECO:0000313" key="8">
    <source>
        <dbReference type="EMBL" id="MFC6958426.1"/>
    </source>
</evidence>
<feature type="domain" description="Stealth protein CR4 conserved region 4" evidence="7">
    <location>
        <begin position="531"/>
        <end position="571"/>
    </location>
</feature>
<reference evidence="9" key="1">
    <citation type="journal article" date="2019" name="Int. J. Syst. Evol. Microbiol.">
        <title>The Global Catalogue of Microorganisms (GCM) 10K type strain sequencing project: providing services to taxonomists for standard genome sequencing and annotation.</title>
        <authorList>
            <consortium name="The Broad Institute Genomics Platform"/>
            <consortium name="The Broad Institute Genome Sequencing Center for Infectious Disease"/>
            <person name="Wu L."/>
            <person name="Ma J."/>
        </authorList>
    </citation>
    <scope>NUCLEOTIDE SEQUENCE [LARGE SCALE GENOMIC DNA]</scope>
    <source>
        <strain evidence="9">KACC 12634</strain>
    </source>
</reference>
<evidence type="ECO:0000256" key="1">
    <source>
        <dbReference type="ARBA" id="ARBA00007583"/>
    </source>
</evidence>
<feature type="domain" description="Stealth protein CR3 conserved region 3" evidence="6">
    <location>
        <begin position="451"/>
        <end position="498"/>
    </location>
</feature>
<dbReference type="InterPro" id="IPR021520">
    <property type="entry name" value="Stealth_CR2"/>
</dbReference>
<dbReference type="Pfam" id="PF17102">
    <property type="entry name" value="Stealth_CR3"/>
    <property type="match status" value="1"/>
</dbReference>
<sequence length="572" mass="62687">MPGQQRSPGAAVRHLAGLVLPAGLRDRVLERRRRRTGRRRIAALVAADPALRAFRLDGHQVAGRLAAGFTAADAAEANLRIVTDAAEAAGVPYFLVPGRSHLRHAVGVRRADKKTLLDAMRGHYGDTEVYAAKISAAHQSVALYCEGALPKAVKFAQVIRFGRFTLGPQGQVLSGLDYGCDVEFWRDGDDFAAEPDFERRNARLKVQVPAAMLAGGLVAPRPNRVSDVLPAEELVPASTDVGDHKHPTFRAFTHRLVDDVDFPVDAVYMWVDGSDPDWAEQRARHLGGGAADHTHLTGASRYVSRDELKYSLRSLHTFAPFIRNVYLVTAGQVPAWLDTDAPNVKVVDHAEIFADPSVLPVFSSHAIATQLHRIPGLADHYLVMNDDVFFGVPSRAEKFFHASGVAQLPFSPLQIGVGAARAEDSAPNSAGRNVRALLEADFGRQTVSKFKHLPHPQLREAAAEMAGRYAPAVDATARSRFRDPADIEFVGMLHHYSMLTGRAVPGASKLHYVDIGHRDAPKQLAELAEGRDAEYFCLNDVDTPPEKEEAIALMVRRFLDHYFPFPSPYEKT</sequence>
<dbReference type="InterPro" id="IPR031358">
    <property type="entry name" value="Stealth_CR1"/>
</dbReference>
<keyword evidence="3" id="KW-0270">Exopolysaccharide synthesis</keyword>
<evidence type="ECO:0000313" key="9">
    <source>
        <dbReference type="Proteomes" id="UP001596470"/>
    </source>
</evidence>
<dbReference type="Pfam" id="PF17101">
    <property type="entry name" value="Stealth_CR1"/>
    <property type="match status" value="1"/>
</dbReference>
<dbReference type="InterPro" id="IPR047141">
    <property type="entry name" value="Stealth"/>
</dbReference>
<feature type="domain" description="Stealth protein CR1 conserved region 1" evidence="5">
    <location>
        <begin position="262"/>
        <end position="284"/>
    </location>
</feature>
<evidence type="ECO:0000259" key="6">
    <source>
        <dbReference type="Pfam" id="PF17102"/>
    </source>
</evidence>
<evidence type="ECO:0000256" key="2">
    <source>
        <dbReference type="ARBA" id="ARBA00022679"/>
    </source>
</evidence>
<evidence type="ECO:0000259" key="4">
    <source>
        <dbReference type="Pfam" id="PF11380"/>
    </source>
</evidence>
<evidence type="ECO:0000256" key="3">
    <source>
        <dbReference type="ARBA" id="ARBA00023169"/>
    </source>
</evidence>
<name>A0ABW2DC29_9ACTN</name>
<dbReference type="InterPro" id="IPR031356">
    <property type="entry name" value="Stealth_CR4"/>
</dbReference>
<dbReference type="Pfam" id="PF17103">
    <property type="entry name" value="Stealth_CR4"/>
    <property type="match status" value="1"/>
</dbReference>
<comment type="similarity">
    <text evidence="1">Belongs to the stealth family.</text>
</comment>
<organism evidence="8 9">
    <name type="scientific">Glycomyces mayteni</name>
    <dbReference type="NCBI Taxonomy" id="543887"/>
    <lineage>
        <taxon>Bacteria</taxon>
        <taxon>Bacillati</taxon>
        <taxon>Actinomycetota</taxon>
        <taxon>Actinomycetes</taxon>
        <taxon>Glycomycetales</taxon>
        <taxon>Glycomycetaceae</taxon>
        <taxon>Glycomyces</taxon>
    </lineage>
</organism>
<feature type="domain" description="Stealth protein CR2 conserved region 2" evidence="4">
    <location>
        <begin position="301"/>
        <end position="405"/>
    </location>
</feature>
<proteinExistence type="inferred from homology"/>